<sequence>MKYQIQPTQVPDDLNSCWFHPDIEKHDTIGENAEFYTKEQWAQLQINLGVEILVERLEYWDIPEIPEDDCADWSNWKPQAPIKDAFLIAGFDTEDGPCLWWAKPKAESKEG</sequence>
<evidence type="ECO:0000313" key="5">
    <source>
        <dbReference type="EMBL" id="NDN09102.1"/>
    </source>
</evidence>
<evidence type="ECO:0000313" key="3">
    <source>
        <dbReference type="EMBL" id="MDK4883347.1"/>
    </source>
</evidence>
<reference evidence="2" key="5">
    <citation type="submission" date="2024-02" db="EMBL/GenBank/DDBJ databases">
        <authorList>
            <consortium name="Clinical and Environmental Microbiology Branch: Whole genome sequencing antimicrobial resistance pathogens in the healthcare setting"/>
        </authorList>
    </citation>
    <scope>NUCLEOTIDE SEQUENCE</scope>
    <source>
        <strain evidence="1">2021GN-00227</strain>
    </source>
</reference>
<comment type="caution">
    <text evidence="5">The sequence shown here is derived from an EMBL/GenBank/DDBJ whole genome shotgun (WGS) entry which is preliminary data.</text>
</comment>
<dbReference type="EMBL" id="ABFEVW020000005">
    <property type="protein sequence ID" value="EKU3567560.1"/>
    <property type="molecule type" value="Genomic_DNA"/>
</dbReference>
<proteinExistence type="predicted"/>
<dbReference type="AlphaFoldDB" id="A0A6B2IBH3"/>
<dbReference type="RefSeq" id="WP_057047665.1">
    <property type="nucleotide sequence ID" value="NZ_CACTJA010000046.1"/>
</dbReference>
<name>A0A6B2IBH3_ACIBA</name>
<evidence type="ECO:0000313" key="6">
    <source>
        <dbReference type="Proteomes" id="UP001174156"/>
    </source>
</evidence>
<accession>A0A6B2IBH3</accession>
<gene>
    <name evidence="5" type="ORF">GY141_17290</name>
    <name evidence="1" type="ORF">MKP18_000938</name>
    <name evidence="4" type="ORF">P9867_012730</name>
    <name evidence="3" type="ORF">P9867_17120</name>
</gene>
<reference evidence="4" key="4">
    <citation type="submission" date="2024-01" db="EMBL/GenBank/DDBJ databases">
        <authorList>
            <person name="Macesic N."/>
        </authorList>
    </citation>
    <scope>NUCLEOTIDE SEQUENCE</scope>
    <source>
        <strain evidence="4">CPO519</strain>
    </source>
</reference>
<dbReference type="EMBL" id="ABFEVW030000005">
    <property type="protein sequence ID" value="EMN1070657.1"/>
    <property type="molecule type" value="Genomic_DNA"/>
</dbReference>
<dbReference type="Proteomes" id="UP001174156">
    <property type="component" value="Unassembled WGS sequence"/>
</dbReference>
<dbReference type="EMBL" id="JARTMM020000001">
    <property type="protein sequence ID" value="MEC5497311.1"/>
    <property type="molecule type" value="Genomic_DNA"/>
</dbReference>
<evidence type="ECO:0000313" key="4">
    <source>
        <dbReference type="EMBL" id="MEC5497311.1"/>
    </source>
</evidence>
<evidence type="ECO:0000313" key="1">
    <source>
        <dbReference type="EMBL" id="EKU3567560.1"/>
    </source>
</evidence>
<reference evidence="5" key="1">
    <citation type="submission" date="2020-01" db="EMBL/GenBank/DDBJ databases">
        <title>Whole genome shot-gun sequencing of Carbapenem resistant A. baumannii from clinical specimens.</title>
        <authorList>
            <person name="Veeraraghavan B."/>
            <person name="Vijaya Kumar S."/>
            <person name="Vasudevan K."/>
            <person name="Lincy M."/>
            <person name="Kirubananthan A."/>
        </authorList>
    </citation>
    <scope>NUCLEOTIDE SEQUENCE</scope>
    <source>
        <strain evidence="5">BA17806</strain>
    </source>
</reference>
<evidence type="ECO:0000313" key="2">
    <source>
        <dbReference type="EMBL" id="EMN1070657.1"/>
    </source>
</evidence>
<reference evidence="4 6" key="2">
    <citation type="journal article" date="2023" name="Nat. Commun.">
        <title>Genomic dissection of endemic carbapenem resistance reveals metallo-beta-lactamase dissemination through clonal, plasmid and integron transfer.</title>
        <authorList>
            <person name="Macesic N."/>
            <person name="Hawkey J."/>
            <person name="Vezina B."/>
            <person name="Wisniewski J.A."/>
            <person name="Cottingham H."/>
            <person name="Blakeway L.V."/>
            <person name="Harshegyi T."/>
            <person name="Pragastis K."/>
            <person name="Badoordeen G.Z."/>
            <person name="Dennison A."/>
            <person name="Spelman D.W."/>
            <person name="Jenney A.W.J."/>
            <person name="Peleg A.Y."/>
        </authorList>
    </citation>
    <scope>NUCLEOTIDE SEQUENCE [LARGE SCALE GENOMIC DNA]</scope>
    <source>
        <strain evidence="4 6">CPO519</strain>
    </source>
</reference>
<organism evidence="5">
    <name type="scientific">Acinetobacter baumannii</name>
    <dbReference type="NCBI Taxonomy" id="470"/>
    <lineage>
        <taxon>Bacteria</taxon>
        <taxon>Pseudomonadati</taxon>
        <taxon>Pseudomonadota</taxon>
        <taxon>Gammaproteobacteria</taxon>
        <taxon>Moraxellales</taxon>
        <taxon>Moraxellaceae</taxon>
        <taxon>Acinetobacter</taxon>
        <taxon>Acinetobacter calcoaceticus/baumannii complex</taxon>
    </lineage>
</organism>
<dbReference type="EMBL" id="JAAEGQ010000043">
    <property type="protein sequence ID" value="NDN09102.1"/>
    <property type="molecule type" value="Genomic_DNA"/>
</dbReference>
<dbReference type="EMBL" id="JARTMM010000087">
    <property type="protein sequence ID" value="MDK4883347.1"/>
    <property type="molecule type" value="Genomic_DNA"/>
</dbReference>
<reference evidence="3" key="3">
    <citation type="submission" date="2023-01" db="EMBL/GenBank/DDBJ databases">
        <title>Genomic dissection of endemic carbapenem resistance: metallo-beta-lactamase gene dissemination through clonal, plasmid and integron transfer pathways.</title>
        <authorList>
            <person name="Macesic N."/>
        </authorList>
    </citation>
    <scope>NUCLEOTIDE SEQUENCE</scope>
    <source>
        <strain evidence="3">CPO519</strain>
    </source>
</reference>
<protein>
    <submittedName>
        <fullName evidence="5">Uncharacterized protein</fullName>
    </submittedName>
</protein>